<accession>A0A518V4C6</accession>
<name>A0A518V4C6_BRELA</name>
<dbReference type="Proteomes" id="UP000319432">
    <property type="component" value="Chromosome"/>
</dbReference>
<gene>
    <name evidence="1" type="ORF">EEL30_05295</name>
</gene>
<dbReference type="AlphaFoldDB" id="A0A518V4C6"/>
<sequence>MGNYDQIELLEISIRKANVIAGKKLNALDFRVPFKAKKQLRKADLSKYQIVLHFSEKQKSVLQYENIILNSGTTLDKSQNIYSADLVVAGDHLTEKALDTFISENEKILVRVNFDEKMQYEKEMDPKIQDDN</sequence>
<proteinExistence type="predicted"/>
<organism evidence="1 2">
    <name type="scientific">Brevibacillus laterosporus</name>
    <name type="common">Bacillus laterosporus</name>
    <dbReference type="NCBI Taxonomy" id="1465"/>
    <lineage>
        <taxon>Bacteria</taxon>
        <taxon>Bacillati</taxon>
        <taxon>Bacillota</taxon>
        <taxon>Bacilli</taxon>
        <taxon>Bacillales</taxon>
        <taxon>Paenibacillaceae</taxon>
        <taxon>Brevibacillus</taxon>
    </lineage>
</organism>
<keyword evidence="2" id="KW-1185">Reference proteome</keyword>
<evidence type="ECO:0000313" key="2">
    <source>
        <dbReference type="Proteomes" id="UP000319432"/>
    </source>
</evidence>
<evidence type="ECO:0000313" key="1">
    <source>
        <dbReference type="EMBL" id="QDX91834.1"/>
    </source>
</evidence>
<protein>
    <submittedName>
        <fullName evidence="1">Uncharacterized protein</fullName>
    </submittedName>
</protein>
<reference evidence="1 2" key="1">
    <citation type="submission" date="2018-11" db="EMBL/GenBank/DDBJ databases">
        <title>Phylogenetic determinants of toxin gene distribution in genomes of Brevibacillus laterosporus.</title>
        <authorList>
            <person name="Glare T.R."/>
            <person name="Durrant A."/>
            <person name="Berry C."/>
            <person name="Palma L."/>
            <person name="Ormskirk M."/>
            <person name="Cox M.O."/>
        </authorList>
    </citation>
    <scope>NUCLEOTIDE SEQUENCE [LARGE SCALE GENOMIC DNA]</scope>
    <source>
        <strain evidence="1 2">1821L</strain>
    </source>
</reference>
<dbReference type="EMBL" id="CP033464">
    <property type="protein sequence ID" value="QDX91834.1"/>
    <property type="molecule type" value="Genomic_DNA"/>
</dbReference>